<dbReference type="InterPro" id="IPR001647">
    <property type="entry name" value="HTH_TetR"/>
</dbReference>
<dbReference type="Proteomes" id="UP000219439">
    <property type="component" value="Unassembled WGS sequence"/>
</dbReference>
<evidence type="ECO:0000313" key="8">
    <source>
        <dbReference type="Proteomes" id="UP000219439"/>
    </source>
</evidence>
<evidence type="ECO:0000259" key="6">
    <source>
        <dbReference type="PROSITE" id="PS50977"/>
    </source>
</evidence>
<dbReference type="EMBL" id="OBEL01000007">
    <property type="protein sequence ID" value="SNZ21263.1"/>
    <property type="molecule type" value="Genomic_DNA"/>
</dbReference>
<dbReference type="Gene3D" id="1.10.357.10">
    <property type="entry name" value="Tetracycline Repressor, domain 2"/>
    <property type="match status" value="1"/>
</dbReference>
<organism evidence="7 8">
    <name type="scientific">Cohaesibacter gelatinilyticus</name>
    <dbReference type="NCBI Taxonomy" id="372072"/>
    <lineage>
        <taxon>Bacteria</taxon>
        <taxon>Pseudomonadati</taxon>
        <taxon>Pseudomonadota</taxon>
        <taxon>Alphaproteobacteria</taxon>
        <taxon>Hyphomicrobiales</taxon>
        <taxon>Cohaesibacteraceae</taxon>
    </lineage>
</organism>
<dbReference type="PRINTS" id="PR00455">
    <property type="entry name" value="HTHTETR"/>
</dbReference>
<evidence type="ECO:0000256" key="5">
    <source>
        <dbReference type="SAM" id="Phobius"/>
    </source>
</evidence>
<dbReference type="Pfam" id="PF00440">
    <property type="entry name" value="TetR_N"/>
    <property type="match status" value="1"/>
</dbReference>
<dbReference type="RefSeq" id="WP_097155641.1">
    <property type="nucleotide sequence ID" value="NZ_OBEL01000007.1"/>
</dbReference>
<accession>A0A285PJ10</accession>
<gene>
    <name evidence="7" type="ORF">SAMN06265368_4380</name>
</gene>
<keyword evidence="2 4" id="KW-0238">DNA-binding</keyword>
<reference evidence="7 8" key="1">
    <citation type="submission" date="2017-09" db="EMBL/GenBank/DDBJ databases">
        <authorList>
            <person name="Ehlers B."/>
            <person name="Leendertz F.H."/>
        </authorList>
    </citation>
    <scope>NUCLEOTIDE SEQUENCE [LARGE SCALE GENOMIC DNA]</scope>
    <source>
        <strain evidence="7 8">DSM 18289</strain>
    </source>
</reference>
<feature type="transmembrane region" description="Helical" evidence="5">
    <location>
        <begin position="21"/>
        <end position="37"/>
    </location>
</feature>
<dbReference type="InterPro" id="IPR050109">
    <property type="entry name" value="HTH-type_TetR-like_transc_reg"/>
</dbReference>
<dbReference type="GO" id="GO:0003700">
    <property type="term" value="F:DNA-binding transcription factor activity"/>
    <property type="evidence" value="ECO:0007669"/>
    <property type="project" value="TreeGrafter"/>
</dbReference>
<feature type="domain" description="HTH tetR-type" evidence="6">
    <location>
        <begin position="23"/>
        <end position="83"/>
    </location>
</feature>
<dbReference type="PROSITE" id="PS50977">
    <property type="entry name" value="HTH_TETR_2"/>
    <property type="match status" value="1"/>
</dbReference>
<evidence type="ECO:0000256" key="4">
    <source>
        <dbReference type="PROSITE-ProRule" id="PRU00335"/>
    </source>
</evidence>
<sequence length="206" mass="23289">MTKVRTRKRVTKPRKIPRQPRSNLMVATILEAAMIILKKHGMGNFNTNAIAEKAGVSVGSLYQYFPSKDAILATLIRQIREEMLADMIASTERKDLGDFRSETRALIEATLQHHVKYADVITLLERAEDDLPMDDDIQEMKQKMLEIVIALLQRHGIENANIVANDIIAICHALSLSIPQSGESNFEELSRRMQRAVFGYIENSTP</sequence>
<dbReference type="GO" id="GO:0000976">
    <property type="term" value="F:transcription cis-regulatory region binding"/>
    <property type="evidence" value="ECO:0007669"/>
    <property type="project" value="TreeGrafter"/>
</dbReference>
<feature type="DNA-binding region" description="H-T-H motif" evidence="4">
    <location>
        <begin position="46"/>
        <end position="65"/>
    </location>
</feature>
<dbReference type="AlphaFoldDB" id="A0A285PJ10"/>
<dbReference type="SUPFAM" id="SSF46689">
    <property type="entry name" value="Homeodomain-like"/>
    <property type="match status" value="1"/>
</dbReference>
<evidence type="ECO:0000256" key="2">
    <source>
        <dbReference type="ARBA" id="ARBA00023125"/>
    </source>
</evidence>
<dbReference type="OrthoDB" id="9808189at2"/>
<dbReference type="InterPro" id="IPR009057">
    <property type="entry name" value="Homeodomain-like_sf"/>
</dbReference>
<keyword evidence="5" id="KW-0812">Transmembrane</keyword>
<keyword evidence="5" id="KW-1133">Transmembrane helix</keyword>
<dbReference type="PANTHER" id="PTHR30055">
    <property type="entry name" value="HTH-TYPE TRANSCRIPTIONAL REGULATOR RUTR"/>
    <property type="match status" value="1"/>
</dbReference>
<name>A0A285PJ10_9HYPH</name>
<keyword evidence="8" id="KW-1185">Reference proteome</keyword>
<keyword evidence="1" id="KW-0805">Transcription regulation</keyword>
<protein>
    <submittedName>
        <fullName evidence="7">Transcriptional regulator, TetR family</fullName>
    </submittedName>
</protein>
<proteinExistence type="predicted"/>
<evidence type="ECO:0000256" key="3">
    <source>
        <dbReference type="ARBA" id="ARBA00023163"/>
    </source>
</evidence>
<evidence type="ECO:0000313" key="7">
    <source>
        <dbReference type="EMBL" id="SNZ21263.1"/>
    </source>
</evidence>
<keyword evidence="5" id="KW-0472">Membrane</keyword>
<evidence type="ECO:0000256" key="1">
    <source>
        <dbReference type="ARBA" id="ARBA00023015"/>
    </source>
</evidence>
<dbReference type="PANTHER" id="PTHR30055:SF234">
    <property type="entry name" value="HTH-TYPE TRANSCRIPTIONAL REGULATOR BETI"/>
    <property type="match status" value="1"/>
</dbReference>
<keyword evidence="3" id="KW-0804">Transcription</keyword>